<dbReference type="SUPFAM" id="SSF52025">
    <property type="entry name" value="PA domain"/>
    <property type="match status" value="1"/>
</dbReference>
<evidence type="ECO:0008006" key="16">
    <source>
        <dbReference type="Google" id="ProtNLM"/>
    </source>
</evidence>
<keyword evidence="6" id="KW-0325">Glycoprotein</keyword>
<dbReference type="FunFam" id="3.30.70.80:FF:000002">
    <property type="entry name" value="Subtilisin-like protease SBT5.3"/>
    <property type="match status" value="1"/>
</dbReference>
<dbReference type="CDD" id="cd04852">
    <property type="entry name" value="Peptidases_S8_3"/>
    <property type="match status" value="1"/>
</dbReference>
<dbReference type="CDD" id="cd02120">
    <property type="entry name" value="PA_subtilisin_like"/>
    <property type="match status" value="1"/>
</dbReference>
<dbReference type="InterPro" id="IPR034197">
    <property type="entry name" value="Peptidases_S8_3"/>
</dbReference>
<keyword evidence="9" id="KW-1133">Transmembrane helix</keyword>
<dbReference type="Pfam" id="PF05922">
    <property type="entry name" value="Inhibitor_I9"/>
    <property type="match status" value="1"/>
</dbReference>
<keyword evidence="9" id="KW-0472">Membrane</keyword>
<dbReference type="InterPro" id="IPR036852">
    <property type="entry name" value="Peptidase_S8/S53_dom_sf"/>
</dbReference>
<dbReference type="Pfam" id="PF17766">
    <property type="entry name" value="fn3_6"/>
    <property type="match status" value="1"/>
</dbReference>
<dbReference type="Pfam" id="PF00082">
    <property type="entry name" value="Peptidase_S8"/>
    <property type="match status" value="1"/>
</dbReference>
<dbReference type="PROSITE" id="PS51892">
    <property type="entry name" value="SUBTILASE"/>
    <property type="match status" value="1"/>
</dbReference>
<dbReference type="GO" id="GO:0004252">
    <property type="term" value="F:serine-type endopeptidase activity"/>
    <property type="evidence" value="ECO:0007669"/>
    <property type="project" value="UniProtKB-UniRule"/>
</dbReference>
<dbReference type="InterPro" id="IPR023828">
    <property type="entry name" value="Peptidase_S8_Ser-AS"/>
</dbReference>
<protein>
    <recommendedName>
        <fullName evidence="16">Subtilisin-like protease SBT5.3</fullName>
    </recommendedName>
</protein>
<dbReference type="OrthoDB" id="206201at2759"/>
<keyword evidence="9" id="KW-0812">Transmembrane</keyword>
<evidence type="ECO:0000259" key="10">
    <source>
        <dbReference type="Pfam" id="PF00082"/>
    </source>
</evidence>
<dbReference type="Gene3D" id="2.60.40.2310">
    <property type="match status" value="1"/>
</dbReference>
<evidence type="ECO:0000256" key="3">
    <source>
        <dbReference type="ARBA" id="ARBA00022729"/>
    </source>
</evidence>
<dbReference type="SUPFAM" id="SSF52743">
    <property type="entry name" value="Subtilisin-like"/>
    <property type="match status" value="1"/>
</dbReference>
<evidence type="ECO:0000256" key="8">
    <source>
        <dbReference type="PROSITE-ProRule" id="PRU01240"/>
    </source>
</evidence>
<dbReference type="InterPro" id="IPR045051">
    <property type="entry name" value="SBT"/>
</dbReference>
<dbReference type="GO" id="GO:0006508">
    <property type="term" value="P:proteolysis"/>
    <property type="evidence" value="ECO:0007669"/>
    <property type="project" value="UniProtKB-KW"/>
</dbReference>
<dbReference type="InterPro" id="IPR015500">
    <property type="entry name" value="Peptidase_S8_subtilisin-rel"/>
</dbReference>
<evidence type="ECO:0000259" key="12">
    <source>
        <dbReference type="Pfam" id="PF05922"/>
    </source>
</evidence>
<evidence type="ECO:0000313" key="15">
    <source>
        <dbReference type="Proteomes" id="UP000655225"/>
    </source>
</evidence>
<evidence type="ECO:0000256" key="7">
    <source>
        <dbReference type="PIRSR" id="PIRSR615500-1"/>
    </source>
</evidence>
<evidence type="ECO:0000256" key="2">
    <source>
        <dbReference type="ARBA" id="ARBA00022670"/>
    </source>
</evidence>
<feature type="domain" description="Peptidase S8/S53" evidence="10">
    <location>
        <begin position="170"/>
        <end position="636"/>
    </location>
</feature>
<evidence type="ECO:0000256" key="9">
    <source>
        <dbReference type="SAM" id="Phobius"/>
    </source>
</evidence>
<comment type="caution">
    <text evidence="14">The sequence shown here is derived from an EMBL/GenBank/DDBJ whole genome shotgun (WGS) entry which is preliminary data.</text>
</comment>
<feature type="active site" description="Charge relay system" evidence="7 8">
    <location>
        <position position="591"/>
    </location>
</feature>
<dbReference type="Proteomes" id="UP000655225">
    <property type="component" value="Unassembled WGS sequence"/>
</dbReference>
<dbReference type="InterPro" id="IPR003137">
    <property type="entry name" value="PA_domain"/>
</dbReference>
<feature type="transmembrane region" description="Helical" evidence="9">
    <location>
        <begin position="31"/>
        <end position="53"/>
    </location>
</feature>
<name>A0A834Z5F9_TETSI</name>
<dbReference type="Gene3D" id="3.40.50.200">
    <property type="entry name" value="Peptidase S8/S53 domain"/>
    <property type="match status" value="1"/>
</dbReference>
<dbReference type="FunFam" id="3.40.50.200:FF:000006">
    <property type="entry name" value="Subtilisin-like protease SBT1.5"/>
    <property type="match status" value="1"/>
</dbReference>
<dbReference type="InterPro" id="IPR041469">
    <property type="entry name" value="Subtilisin-like_FN3"/>
</dbReference>
<reference evidence="14 15" key="1">
    <citation type="submission" date="2020-04" db="EMBL/GenBank/DDBJ databases">
        <title>Plant Genome Project.</title>
        <authorList>
            <person name="Zhang R.-G."/>
        </authorList>
    </citation>
    <scope>NUCLEOTIDE SEQUENCE [LARGE SCALE GENOMIC DNA]</scope>
    <source>
        <strain evidence="14">YNK0</strain>
        <tissue evidence="14">Leaf</tissue>
    </source>
</reference>
<sequence>MEITRLTIFLISIMSISVLQRPAFAVKKGFYFYLGFLYISFLLLLGFLVYMILVLQSYVVYFGGHSHGPEPSSMELDRVTESHYQFLGSLLGSEEKAKDAIFYSYRRHINGFAANLEEEEAVEISKHPEVISVFINKRKRLHTTRSWDFLGLEKNGKIPTKSIWKKARFGEDTIIGNLDSGVWPESESFRDEGMGPVPSRWKGFCQNNTRVGVRCNRKLIGARYFNKDYEAKSVPVVGELFSTARDRNGHGTHTLSTAGGSFVSGASVFGLGNGTAKGGSPKARVAAYKVCWETSNDVGPECPDADIMAGFDAAIHDGVDVLSVSLGDNHPRDYLSDGVAIGSFHAVMNGIVVVCSAGNTGPEHGSVTNVAPWILTVGASTIDREFPSSVELANNMRIKGQSLSPNSLPEKKFYLLVSSVDAKAANASDHNARLCYAGSLDARKVKGKIVVCLQGTNPRVEKGKVVADAGGVGMILVNDIASGYEIIPDIHVLPTSHISAADGLSLFSYIDSIKSPMAYISPARTQLGTKPAPSVASFSSRGPNSITPEILKPDIIAPGVNVIAAFTQASGPSNLPFDSRRVPYNSFSGTSMSCPHVAGIVGLLRTLHPNWSPAAIKSAIMTTARIRDNTKQPILSSSHVKETPFGYGAGHVRPNRAMDPGLVYDLTVHDYLNFLCAVGYNSNQISKYAGKSYKCPESTNLLDFNYPSITVPGLNGSVTLIRTVKNVGSPGTYRVLVSEPAGVSVIVEPKSLKFGKTGEEKSFKVILKAEYGGGTENDYVFGKLVWSDGVHYVRSPIVMSTGQS</sequence>
<feature type="domain" description="PA" evidence="11">
    <location>
        <begin position="431"/>
        <end position="506"/>
    </location>
</feature>
<dbReference type="EMBL" id="JABCRI010000010">
    <property type="protein sequence ID" value="KAF8399720.1"/>
    <property type="molecule type" value="Genomic_DNA"/>
</dbReference>
<dbReference type="InterPro" id="IPR010259">
    <property type="entry name" value="S8pro/Inhibitor_I9"/>
</dbReference>
<evidence type="ECO:0000256" key="1">
    <source>
        <dbReference type="ARBA" id="ARBA00011073"/>
    </source>
</evidence>
<proteinExistence type="inferred from homology"/>
<evidence type="ECO:0000259" key="11">
    <source>
        <dbReference type="Pfam" id="PF02225"/>
    </source>
</evidence>
<evidence type="ECO:0000256" key="5">
    <source>
        <dbReference type="ARBA" id="ARBA00022825"/>
    </source>
</evidence>
<dbReference type="Gene3D" id="3.30.70.80">
    <property type="entry name" value="Peptidase S8 propeptide/proteinase inhibitor I9"/>
    <property type="match status" value="1"/>
</dbReference>
<dbReference type="OMA" id="EYATNSH"/>
<keyword evidence="3" id="KW-0732">Signal</keyword>
<evidence type="ECO:0000256" key="4">
    <source>
        <dbReference type="ARBA" id="ARBA00022801"/>
    </source>
</evidence>
<dbReference type="PANTHER" id="PTHR10795">
    <property type="entry name" value="PROPROTEIN CONVERTASE SUBTILISIN/KEXIN"/>
    <property type="match status" value="1"/>
</dbReference>
<dbReference type="PROSITE" id="PS00138">
    <property type="entry name" value="SUBTILASE_SER"/>
    <property type="match status" value="1"/>
</dbReference>
<dbReference type="InterPro" id="IPR000209">
    <property type="entry name" value="Peptidase_S8/S53_dom"/>
</dbReference>
<dbReference type="InterPro" id="IPR037045">
    <property type="entry name" value="S8pro/Inhibitor_I9_sf"/>
</dbReference>
<evidence type="ECO:0000259" key="13">
    <source>
        <dbReference type="Pfam" id="PF17766"/>
    </source>
</evidence>
<feature type="domain" description="Inhibitor I9" evidence="12">
    <location>
        <begin position="57"/>
        <end position="142"/>
    </location>
</feature>
<dbReference type="AlphaFoldDB" id="A0A834Z5F9"/>
<accession>A0A834Z5F9</accession>
<keyword evidence="5 8" id="KW-0720">Serine protease</keyword>
<feature type="active site" description="Charge relay system" evidence="7 8">
    <location>
        <position position="179"/>
    </location>
</feature>
<feature type="domain" description="Subtilisin-like protease fibronectin type-III" evidence="13">
    <location>
        <begin position="703"/>
        <end position="798"/>
    </location>
</feature>
<keyword evidence="4 8" id="KW-0378">Hydrolase</keyword>
<keyword evidence="2 8" id="KW-0645">Protease</keyword>
<evidence type="ECO:0000313" key="14">
    <source>
        <dbReference type="EMBL" id="KAF8399720.1"/>
    </source>
</evidence>
<dbReference type="PRINTS" id="PR00723">
    <property type="entry name" value="SUBTILISIN"/>
</dbReference>
<dbReference type="FunFam" id="3.50.30.30:FF:000005">
    <property type="entry name" value="subtilisin-like protease SBT1.5"/>
    <property type="match status" value="1"/>
</dbReference>
<evidence type="ECO:0000256" key="6">
    <source>
        <dbReference type="ARBA" id="ARBA00023180"/>
    </source>
</evidence>
<gene>
    <name evidence="14" type="ORF">HHK36_015590</name>
</gene>
<organism evidence="14 15">
    <name type="scientific">Tetracentron sinense</name>
    <name type="common">Spur-leaf</name>
    <dbReference type="NCBI Taxonomy" id="13715"/>
    <lineage>
        <taxon>Eukaryota</taxon>
        <taxon>Viridiplantae</taxon>
        <taxon>Streptophyta</taxon>
        <taxon>Embryophyta</taxon>
        <taxon>Tracheophyta</taxon>
        <taxon>Spermatophyta</taxon>
        <taxon>Magnoliopsida</taxon>
        <taxon>Trochodendrales</taxon>
        <taxon>Trochodendraceae</taxon>
        <taxon>Tetracentron</taxon>
    </lineage>
</organism>
<keyword evidence="15" id="KW-1185">Reference proteome</keyword>
<comment type="similarity">
    <text evidence="1 8">Belongs to the peptidase S8 family.</text>
</comment>
<feature type="active site" description="Charge relay system" evidence="7 8">
    <location>
        <position position="250"/>
    </location>
</feature>
<dbReference type="Gene3D" id="3.50.30.30">
    <property type="match status" value="1"/>
</dbReference>
<dbReference type="FunFam" id="2.60.40.2310:FF:000001">
    <property type="entry name" value="Subtilisin-like protease SBT1.5"/>
    <property type="match status" value="1"/>
</dbReference>
<dbReference type="InterPro" id="IPR046450">
    <property type="entry name" value="PA_dom_sf"/>
</dbReference>
<dbReference type="Pfam" id="PF02225">
    <property type="entry name" value="PA"/>
    <property type="match status" value="1"/>
</dbReference>